<keyword evidence="10 13" id="KW-0407">Ion channel</keyword>
<dbReference type="SUPFAM" id="SSF81296">
    <property type="entry name" value="E set domains"/>
    <property type="match status" value="1"/>
</dbReference>
<dbReference type="Ensembl" id="ENSSPAT00000018081.1">
    <property type="protein sequence ID" value="ENSSPAP00000017808.1"/>
    <property type="gene ID" value="ENSSPAG00000013459.1"/>
</dbReference>
<dbReference type="FunFam" id="2.60.40.1400:FF:000003">
    <property type="entry name" value="Potassium voltage-gated channel subfamily J member 16"/>
    <property type="match status" value="1"/>
</dbReference>
<dbReference type="GO" id="GO:0005886">
    <property type="term" value="C:plasma membrane"/>
    <property type="evidence" value="ECO:0007669"/>
    <property type="project" value="TreeGrafter"/>
</dbReference>
<gene>
    <name evidence="20" type="primary">LOC103367943</name>
</gene>
<dbReference type="GO" id="GO:1990573">
    <property type="term" value="P:potassium ion import across plasma membrane"/>
    <property type="evidence" value="ECO:0007669"/>
    <property type="project" value="TreeGrafter"/>
</dbReference>
<evidence type="ECO:0000256" key="5">
    <source>
        <dbReference type="ARBA" id="ARBA00022882"/>
    </source>
</evidence>
<feature type="domain" description="Inward rectifier potassium channel C-terminal" evidence="17">
    <location>
        <begin position="175"/>
        <end position="340"/>
    </location>
</feature>
<dbReference type="PIRSF" id="PIRSF005465">
    <property type="entry name" value="GIRK_kir"/>
    <property type="match status" value="1"/>
</dbReference>
<keyword evidence="5 13" id="KW-0851">Voltage-gated channel</keyword>
<evidence type="ECO:0000256" key="3">
    <source>
        <dbReference type="ARBA" id="ARBA00022538"/>
    </source>
</evidence>
<dbReference type="OrthoDB" id="273257at2759"/>
<evidence type="ECO:0000256" key="2">
    <source>
        <dbReference type="ARBA" id="ARBA00022448"/>
    </source>
</evidence>
<evidence type="ECO:0000256" key="9">
    <source>
        <dbReference type="ARBA" id="ARBA00023136"/>
    </source>
</evidence>
<dbReference type="InterPro" id="IPR041647">
    <property type="entry name" value="IRK_C"/>
</dbReference>
<accession>A0A3B5A8R9</accession>
<evidence type="ECO:0000256" key="15">
    <source>
        <dbReference type="SAM" id="Phobius"/>
    </source>
</evidence>
<keyword evidence="9 15" id="KW-0472">Membrane</keyword>
<comment type="similarity">
    <text evidence="13">Belongs to the inward rectifier-type potassium channel (TC 1.A.2.1) family.</text>
</comment>
<reference evidence="18" key="1">
    <citation type="submission" date="2023-09" db="UniProtKB">
        <authorList>
            <consortium name="Ensembl"/>
        </authorList>
    </citation>
    <scope>IDENTIFICATION</scope>
</reference>
<evidence type="ECO:0000256" key="1">
    <source>
        <dbReference type="ARBA" id="ARBA00004141"/>
    </source>
</evidence>
<dbReference type="SUPFAM" id="SSF81324">
    <property type="entry name" value="Voltage-gated potassium channels"/>
    <property type="match status" value="1"/>
</dbReference>
<evidence type="ECO:0000256" key="10">
    <source>
        <dbReference type="ARBA" id="ARBA00023303"/>
    </source>
</evidence>
<feature type="site" description="Role in the control of polyamine-mediated channel gating and in the blocking by intracellular magnesium" evidence="12">
    <location>
        <position position="153"/>
    </location>
</feature>
<evidence type="ECO:0000256" key="13">
    <source>
        <dbReference type="RuleBase" id="RU003822"/>
    </source>
</evidence>
<keyword evidence="4 13" id="KW-0812">Transmembrane</keyword>
<proteinExistence type="inferred from homology"/>
<dbReference type="Gene3D" id="1.10.287.70">
    <property type="match status" value="1"/>
</dbReference>
<dbReference type="InterPro" id="IPR014756">
    <property type="entry name" value="Ig_E-set"/>
</dbReference>
<evidence type="ECO:0000259" key="16">
    <source>
        <dbReference type="Pfam" id="PF01007"/>
    </source>
</evidence>
<evidence type="ECO:0000313" key="18">
    <source>
        <dbReference type="Ensembl" id="ENSSPAP00000017808.1"/>
    </source>
</evidence>
<dbReference type="PANTHER" id="PTHR11767:SF24">
    <property type="entry name" value="INWARD RECTIFIER POTASSIUM CHANNEL 16"/>
    <property type="match status" value="1"/>
</dbReference>
<feature type="transmembrane region" description="Helical" evidence="15">
    <location>
        <begin position="65"/>
        <end position="89"/>
    </location>
</feature>
<feature type="compositionally biased region" description="Basic residues" evidence="14">
    <location>
        <begin position="341"/>
        <end position="354"/>
    </location>
</feature>
<dbReference type="Pfam" id="PF17655">
    <property type="entry name" value="IRK_C"/>
    <property type="match status" value="1"/>
</dbReference>
<organism evidence="18">
    <name type="scientific">Stegastes partitus</name>
    <name type="common">bicolor damselfish</name>
    <dbReference type="NCBI Taxonomy" id="144197"/>
    <lineage>
        <taxon>Eukaryota</taxon>
        <taxon>Metazoa</taxon>
        <taxon>Chordata</taxon>
        <taxon>Craniata</taxon>
        <taxon>Vertebrata</taxon>
        <taxon>Euteleostomi</taxon>
        <taxon>Actinopterygii</taxon>
        <taxon>Neopterygii</taxon>
        <taxon>Teleostei</taxon>
        <taxon>Neoteleostei</taxon>
        <taxon>Acanthomorphata</taxon>
        <taxon>Ovalentaria</taxon>
        <taxon>Pomacentridae</taxon>
        <taxon>Stegastes</taxon>
    </lineage>
</organism>
<dbReference type="PRINTS" id="PR01320">
    <property type="entry name" value="KIRCHANNEL"/>
</dbReference>
<evidence type="ECO:0000256" key="8">
    <source>
        <dbReference type="ARBA" id="ARBA00023065"/>
    </source>
</evidence>
<keyword evidence="8 13" id="KW-0406">Ion transport</keyword>
<dbReference type="STRING" id="144197.ENSSPAP00000017808"/>
<feature type="domain" description="Potassium channel inwardly rectifying transmembrane" evidence="16">
    <location>
        <begin position="30"/>
        <end position="166"/>
    </location>
</feature>
<name>A0A3B5A8R9_9TELE</name>
<keyword evidence="19" id="KW-1185">Reference proteome</keyword>
<dbReference type="GeneTree" id="ENSGT01030000234586"/>
<dbReference type="PANTHER" id="PTHR11767">
    <property type="entry name" value="INWARD RECTIFIER POTASSIUM CHANNEL"/>
    <property type="match status" value="1"/>
</dbReference>
<keyword evidence="7 15" id="KW-1133">Transmembrane helix</keyword>
<feature type="transmembrane region" description="Helical" evidence="15">
    <location>
        <begin position="136"/>
        <end position="162"/>
    </location>
</feature>
<evidence type="ECO:0000256" key="7">
    <source>
        <dbReference type="ARBA" id="ARBA00022989"/>
    </source>
</evidence>
<dbReference type="InterPro" id="IPR013518">
    <property type="entry name" value="K_chnl_inward-rec_Kir_cyto"/>
</dbReference>
<dbReference type="InterPro" id="IPR016449">
    <property type="entry name" value="K_chnl_inward-rec_Kir"/>
</dbReference>
<sequence>MHKQYTSVSPTDDLSVKTENGPQAKKYRYVRKEGNCNVVFRHVPEEWLLFVTDIFTTLVEIRWRVMFLIFALSYILSWLFFGILFWVIALANGDVRDHTNDPCVYEVRSFTAAFLFSLETQTTIGYGFRGMSENCMIAIIIVTIQDVMSCFIDTFVIGIVVAKMASARKRAQTVGFSNCAVINLHDGYLCLSWRVGDFRRNHLVEGTAHAQMVRSTMHATGKVDVTYEDLVIQQRDLVLVTPTTIFHRIEPSSPLYKMSLVDLRKADFELVVSFTYTDDTTGMLHQTRTSYTPAEILWGQLFQEMIRVTRRNYRVDYTLFNHTAKVLVPEVSAEEYELKKQLRPSPRHSPRHSPRLSPRCSRRPSPCPERQKNEENLLKPPTVMVELVSDGRLEPTASTCQAAGQDALTLPNDPTRAEM</sequence>
<dbReference type="GO" id="GO:0007399">
    <property type="term" value="P:nervous system development"/>
    <property type="evidence" value="ECO:0007669"/>
    <property type="project" value="UniProtKB-ARBA"/>
</dbReference>
<comment type="catalytic activity">
    <reaction evidence="11">
        <text>K(+)(in) = K(+)(out)</text>
        <dbReference type="Rhea" id="RHEA:29463"/>
        <dbReference type="ChEBI" id="CHEBI:29103"/>
    </reaction>
</comment>
<evidence type="ECO:0000313" key="20">
    <source>
        <dbReference type="RefSeq" id="XP_008294361.1"/>
    </source>
</evidence>
<dbReference type="GO" id="GO:0034702">
    <property type="term" value="C:monoatomic ion channel complex"/>
    <property type="evidence" value="ECO:0007669"/>
    <property type="project" value="UniProtKB-KW"/>
</dbReference>
<evidence type="ECO:0000256" key="11">
    <source>
        <dbReference type="ARBA" id="ARBA00034430"/>
    </source>
</evidence>
<keyword evidence="6 13" id="KW-0630">Potassium</keyword>
<dbReference type="CTD" id="100001432"/>
<dbReference type="Pfam" id="PF01007">
    <property type="entry name" value="IRK"/>
    <property type="match status" value="1"/>
</dbReference>
<keyword evidence="2 13" id="KW-0813">Transport</keyword>
<dbReference type="GO" id="GO:0005242">
    <property type="term" value="F:inward rectifier potassium channel activity"/>
    <property type="evidence" value="ECO:0007669"/>
    <property type="project" value="InterPro"/>
</dbReference>
<evidence type="ECO:0000256" key="6">
    <source>
        <dbReference type="ARBA" id="ARBA00022958"/>
    </source>
</evidence>
<dbReference type="GO" id="GO:0034765">
    <property type="term" value="P:regulation of monoatomic ion transmembrane transport"/>
    <property type="evidence" value="ECO:0007669"/>
    <property type="project" value="TreeGrafter"/>
</dbReference>
<evidence type="ECO:0000259" key="17">
    <source>
        <dbReference type="Pfam" id="PF17655"/>
    </source>
</evidence>
<dbReference type="AlphaFoldDB" id="A0A3B5A8R9"/>
<dbReference type="FunFam" id="1.10.287.70:FF:000019">
    <property type="entry name" value="G protein-activated inward rectifier potassium channel 1"/>
    <property type="match status" value="1"/>
</dbReference>
<dbReference type="Gene3D" id="2.60.40.1400">
    <property type="entry name" value="G protein-activated inward rectifier potassium channel 1"/>
    <property type="match status" value="1"/>
</dbReference>
<evidence type="ECO:0000256" key="14">
    <source>
        <dbReference type="SAM" id="MobiDB-lite"/>
    </source>
</evidence>
<feature type="region of interest" description="Disordered" evidence="14">
    <location>
        <begin position="339"/>
        <end position="419"/>
    </location>
</feature>
<keyword evidence="3 13" id="KW-0633">Potassium transport</keyword>
<reference evidence="20" key="2">
    <citation type="submission" date="2025-04" db="UniProtKB">
        <authorList>
            <consortium name="RefSeq"/>
        </authorList>
    </citation>
    <scope>IDENTIFICATION</scope>
</reference>
<evidence type="ECO:0000256" key="12">
    <source>
        <dbReference type="PIRSR" id="PIRSR005465-1"/>
    </source>
</evidence>
<dbReference type="Proteomes" id="UP000694891">
    <property type="component" value="Unplaced"/>
</dbReference>
<dbReference type="RefSeq" id="XP_008294361.1">
    <property type="nucleotide sequence ID" value="XM_008296139.1"/>
</dbReference>
<evidence type="ECO:0000313" key="19">
    <source>
        <dbReference type="Proteomes" id="UP000694891"/>
    </source>
</evidence>
<dbReference type="InterPro" id="IPR040445">
    <property type="entry name" value="Kir_TM"/>
</dbReference>
<comment type="subcellular location">
    <subcellularLocation>
        <location evidence="1 13">Membrane</location>
        <topology evidence="1 13">Multi-pass membrane protein</topology>
    </subcellularLocation>
</comment>
<protein>
    <submittedName>
        <fullName evidence="18 20">Inward rectifier potassium channel 16-like</fullName>
    </submittedName>
</protein>
<evidence type="ECO:0000256" key="4">
    <source>
        <dbReference type="ARBA" id="ARBA00022692"/>
    </source>
</evidence>